<dbReference type="Pfam" id="PF00153">
    <property type="entry name" value="Mito_carr"/>
    <property type="match status" value="1"/>
</dbReference>
<comment type="subcellular location">
    <subcellularLocation>
        <location evidence="1">Membrane</location>
        <topology evidence="1">Multi-pass membrane protein</topology>
    </subcellularLocation>
</comment>
<feature type="region of interest" description="Disordered" evidence="8">
    <location>
        <begin position="37"/>
        <end position="79"/>
    </location>
</feature>
<keyword evidence="7" id="KW-0472">Membrane</keyword>
<keyword evidence="3" id="KW-0813">Transport</keyword>
<dbReference type="InterPro" id="IPR050391">
    <property type="entry name" value="Mito_Metabolite_Transporter"/>
</dbReference>
<sequence>QNNLSDCSSCTKAVDCRQFVLLSGHEDLFTVRALSRREAHPGGHNPLGGPSVEHRRTLTPGSLQGQESQHPPSPGTGVGTRILAACTTGAVAVACAQPTDVVKVRFQASAALSNSAPRYSSTVDATAPSPGRRGSAGSGEVGLDSDGHGKGRGGNSSGNGDEEGNKDGDSRAGSPAQDAAGGAVSRFPMPPPFCAGTPPNIARNAVINCGELVTYDLIKDALLRAQLMAGEHTGTWPGAIPVPATSNPQLLPTFRQCPVPLRGRLWRRVLCHSGGIAGGRGEDAVHERQPRAVQQRPELPPGPAHAGWPRRPLQGVS</sequence>
<feature type="compositionally biased region" description="Polar residues" evidence="8">
    <location>
        <begin position="59"/>
        <end position="70"/>
    </location>
</feature>
<evidence type="ECO:0000256" key="4">
    <source>
        <dbReference type="ARBA" id="ARBA00022692"/>
    </source>
</evidence>
<evidence type="ECO:0000256" key="2">
    <source>
        <dbReference type="ARBA" id="ARBA00006375"/>
    </source>
</evidence>
<evidence type="ECO:0000256" key="6">
    <source>
        <dbReference type="ARBA" id="ARBA00022989"/>
    </source>
</evidence>
<dbReference type="GO" id="GO:0016020">
    <property type="term" value="C:membrane"/>
    <property type="evidence" value="ECO:0007669"/>
    <property type="project" value="UniProtKB-SubCell"/>
</dbReference>
<keyword evidence="4" id="KW-0812">Transmembrane</keyword>
<keyword evidence="10" id="KW-1185">Reference proteome</keyword>
<proteinExistence type="inferred from homology"/>
<protein>
    <submittedName>
        <fullName evidence="9">Uncharacterized protein</fullName>
    </submittedName>
</protein>
<evidence type="ECO:0000313" key="9">
    <source>
        <dbReference type="Ensembl" id="ENSCUSP00005012245.1"/>
    </source>
</evidence>
<dbReference type="Gene3D" id="1.50.40.10">
    <property type="entry name" value="Mitochondrial carrier domain"/>
    <property type="match status" value="1"/>
</dbReference>
<evidence type="ECO:0000256" key="7">
    <source>
        <dbReference type="ARBA" id="ARBA00023136"/>
    </source>
</evidence>
<organism evidence="9 10">
    <name type="scientific">Catharus ustulatus</name>
    <name type="common">Russet-backed thrush</name>
    <name type="synonym">Hylocichla ustulatus</name>
    <dbReference type="NCBI Taxonomy" id="91951"/>
    <lineage>
        <taxon>Eukaryota</taxon>
        <taxon>Metazoa</taxon>
        <taxon>Chordata</taxon>
        <taxon>Craniata</taxon>
        <taxon>Vertebrata</taxon>
        <taxon>Euteleostomi</taxon>
        <taxon>Archelosauria</taxon>
        <taxon>Archosauria</taxon>
        <taxon>Dinosauria</taxon>
        <taxon>Saurischia</taxon>
        <taxon>Theropoda</taxon>
        <taxon>Coelurosauria</taxon>
        <taxon>Aves</taxon>
        <taxon>Neognathae</taxon>
        <taxon>Neoaves</taxon>
        <taxon>Telluraves</taxon>
        <taxon>Australaves</taxon>
        <taxon>Passeriformes</taxon>
        <taxon>Turdidae</taxon>
        <taxon>Catharus</taxon>
    </lineage>
</organism>
<dbReference type="PANTHER" id="PTHR45618">
    <property type="entry name" value="MITOCHONDRIAL DICARBOXYLATE CARRIER-RELATED"/>
    <property type="match status" value="1"/>
</dbReference>
<keyword evidence="5" id="KW-0677">Repeat</keyword>
<name>A0A8C3Y2D7_CATUS</name>
<evidence type="ECO:0000256" key="8">
    <source>
        <dbReference type="SAM" id="MobiDB-lite"/>
    </source>
</evidence>
<comment type="similarity">
    <text evidence="2">Belongs to the mitochondrial carrier (TC 2.A.29) family.</text>
</comment>
<dbReference type="Ensembl" id="ENSCUST00005012756.1">
    <property type="protein sequence ID" value="ENSCUSP00005012245.1"/>
    <property type="gene ID" value="ENSCUSG00005007873.1"/>
</dbReference>
<keyword evidence="6" id="KW-1133">Transmembrane helix</keyword>
<dbReference type="InterPro" id="IPR018108">
    <property type="entry name" value="MCP_transmembrane"/>
</dbReference>
<reference evidence="9" key="1">
    <citation type="submission" date="2025-08" db="UniProtKB">
        <authorList>
            <consortium name="Ensembl"/>
        </authorList>
    </citation>
    <scope>IDENTIFICATION</scope>
</reference>
<evidence type="ECO:0000256" key="1">
    <source>
        <dbReference type="ARBA" id="ARBA00004141"/>
    </source>
</evidence>
<feature type="region of interest" description="Disordered" evidence="8">
    <location>
        <begin position="113"/>
        <end position="185"/>
    </location>
</feature>
<evidence type="ECO:0000313" key="10">
    <source>
        <dbReference type="Proteomes" id="UP000694563"/>
    </source>
</evidence>
<feature type="compositionally biased region" description="Polar residues" evidence="8">
    <location>
        <begin position="113"/>
        <end position="124"/>
    </location>
</feature>
<reference evidence="9" key="2">
    <citation type="submission" date="2025-09" db="UniProtKB">
        <authorList>
            <consortium name="Ensembl"/>
        </authorList>
    </citation>
    <scope>IDENTIFICATION</scope>
</reference>
<evidence type="ECO:0000256" key="5">
    <source>
        <dbReference type="ARBA" id="ARBA00022737"/>
    </source>
</evidence>
<dbReference type="InterPro" id="IPR023395">
    <property type="entry name" value="MCP_dom_sf"/>
</dbReference>
<dbReference type="Proteomes" id="UP000694563">
    <property type="component" value="Unassembled WGS sequence"/>
</dbReference>
<dbReference type="SUPFAM" id="SSF103506">
    <property type="entry name" value="Mitochondrial carrier"/>
    <property type="match status" value="1"/>
</dbReference>
<accession>A0A8C3Y2D7</accession>
<dbReference type="AlphaFoldDB" id="A0A8C3Y2D7"/>
<evidence type="ECO:0000256" key="3">
    <source>
        <dbReference type="ARBA" id="ARBA00022448"/>
    </source>
</evidence>
<feature type="region of interest" description="Disordered" evidence="8">
    <location>
        <begin position="277"/>
        <end position="317"/>
    </location>
</feature>
<feature type="compositionally biased region" description="Basic and acidic residues" evidence="8">
    <location>
        <begin position="280"/>
        <end position="290"/>
    </location>
</feature>